<organism evidence="14 15">
    <name type="scientific">Semnornis frantzii</name>
    <dbReference type="NCBI Taxonomy" id="91796"/>
    <lineage>
        <taxon>Eukaryota</taxon>
        <taxon>Metazoa</taxon>
        <taxon>Chordata</taxon>
        <taxon>Craniata</taxon>
        <taxon>Vertebrata</taxon>
        <taxon>Euteleostomi</taxon>
        <taxon>Archelosauria</taxon>
        <taxon>Archosauria</taxon>
        <taxon>Dinosauria</taxon>
        <taxon>Saurischia</taxon>
        <taxon>Theropoda</taxon>
        <taxon>Coelurosauria</taxon>
        <taxon>Aves</taxon>
        <taxon>Neognathae</taxon>
        <taxon>Neoaves</taxon>
        <taxon>Telluraves</taxon>
        <taxon>Coraciimorphae</taxon>
        <taxon>Piciformes</taxon>
        <taxon>Ramphastidae</taxon>
        <taxon>Semnornis</taxon>
    </lineage>
</organism>
<dbReference type="InterPro" id="IPR014745">
    <property type="entry name" value="MHC_II_a/b_N"/>
</dbReference>
<evidence type="ECO:0000256" key="10">
    <source>
        <dbReference type="ARBA" id="ARBA00023180"/>
    </source>
</evidence>
<dbReference type="GO" id="GO:0042613">
    <property type="term" value="C:MHC class II protein complex"/>
    <property type="evidence" value="ECO:0007669"/>
    <property type="project" value="UniProtKB-KW"/>
</dbReference>
<evidence type="ECO:0000256" key="5">
    <source>
        <dbReference type="ARBA" id="ARBA00022859"/>
    </source>
</evidence>
<keyword evidence="6 12" id="KW-1133">Transmembrane helix</keyword>
<dbReference type="SUPFAM" id="SSF54452">
    <property type="entry name" value="MHC antigen-recognition domain"/>
    <property type="match status" value="1"/>
</dbReference>
<evidence type="ECO:0000256" key="6">
    <source>
        <dbReference type="ARBA" id="ARBA00022989"/>
    </source>
</evidence>
<keyword evidence="9" id="KW-1015">Disulfide bond</keyword>
<keyword evidence="5" id="KW-0391">Immunity</keyword>
<dbReference type="OrthoDB" id="8925804at2759"/>
<evidence type="ECO:0000256" key="7">
    <source>
        <dbReference type="ARBA" id="ARBA00023130"/>
    </source>
</evidence>
<comment type="caution">
    <text evidence="14">The sequence shown here is derived from an EMBL/GenBank/DDBJ whole genome shotgun (WGS) entry which is preliminary data.</text>
</comment>
<keyword evidence="7" id="KW-1064">Adaptive immunity</keyword>
<dbReference type="InterPro" id="IPR007110">
    <property type="entry name" value="Ig-like_dom"/>
</dbReference>
<dbReference type="Proteomes" id="UP000536381">
    <property type="component" value="Unassembled WGS sequence"/>
</dbReference>
<dbReference type="Gene3D" id="3.10.320.10">
    <property type="entry name" value="Class II Histocompatibility Antigen, M Beta Chain, Chain B, domain 1"/>
    <property type="match status" value="1"/>
</dbReference>
<evidence type="ECO:0000256" key="8">
    <source>
        <dbReference type="ARBA" id="ARBA00023136"/>
    </source>
</evidence>
<dbReference type="SMART" id="SM00920">
    <property type="entry name" value="MHC_II_alpha"/>
    <property type="match status" value="1"/>
</dbReference>
<keyword evidence="15" id="KW-1185">Reference proteome</keyword>
<evidence type="ECO:0000256" key="3">
    <source>
        <dbReference type="ARBA" id="ARBA00022692"/>
    </source>
</evidence>
<evidence type="ECO:0000256" key="12">
    <source>
        <dbReference type="SAM" id="Phobius"/>
    </source>
</evidence>
<keyword evidence="8 12" id="KW-0472">Membrane</keyword>
<dbReference type="PANTHER" id="PTHR19944">
    <property type="entry name" value="MHC CLASS II-RELATED"/>
    <property type="match status" value="1"/>
</dbReference>
<comment type="subcellular location">
    <subcellularLocation>
        <location evidence="1">Membrane</location>
        <topology evidence="1">Single-pass type I membrane protein</topology>
    </subcellularLocation>
</comment>
<dbReference type="SUPFAM" id="SSF48726">
    <property type="entry name" value="Immunoglobulin"/>
    <property type="match status" value="1"/>
</dbReference>
<evidence type="ECO:0000256" key="2">
    <source>
        <dbReference type="ARBA" id="ARBA00007394"/>
    </source>
</evidence>
<dbReference type="EMBL" id="VWYK01106564">
    <property type="protein sequence ID" value="NXR14281.1"/>
    <property type="molecule type" value="Genomic_DNA"/>
</dbReference>
<dbReference type="GO" id="GO:0002504">
    <property type="term" value="P:antigen processing and presentation of peptide or polysaccharide antigen via MHC class II"/>
    <property type="evidence" value="ECO:0007669"/>
    <property type="project" value="UniProtKB-KW"/>
</dbReference>
<feature type="domain" description="Ig-like" evidence="13">
    <location>
        <begin position="87"/>
        <end position="185"/>
    </location>
</feature>
<dbReference type="Gene3D" id="2.60.40.10">
    <property type="entry name" value="Immunoglobulins"/>
    <property type="match status" value="1"/>
</dbReference>
<evidence type="ECO:0000256" key="11">
    <source>
        <dbReference type="ARBA" id="ARBA00023182"/>
    </source>
</evidence>
<dbReference type="InterPro" id="IPR011162">
    <property type="entry name" value="MHC_I/II-like_Ag-recog"/>
</dbReference>
<dbReference type="InterPro" id="IPR003597">
    <property type="entry name" value="Ig_C1-set"/>
</dbReference>
<dbReference type="InterPro" id="IPR036179">
    <property type="entry name" value="Ig-like_dom_sf"/>
</dbReference>
<dbReference type="InterPro" id="IPR003006">
    <property type="entry name" value="Ig/MHC_CS"/>
</dbReference>
<evidence type="ECO:0000256" key="9">
    <source>
        <dbReference type="ARBA" id="ARBA00023157"/>
    </source>
</evidence>
<dbReference type="Pfam" id="PF07654">
    <property type="entry name" value="C1-set"/>
    <property type="match status" value="1"/>
</dbReference>
<feature type="non-terminal residue" evidence="14">
    <location>
        <position position="1"/>
    </location>
</feature>
<feature type="non-terminal residue" evidence="14">
    <location>
        <position position="229"/>
    </location>
</feature>
<proteinExistence type="inferred from homology"/>
<reference evidence="14 15" key="1">
    <citation type="submission" date="2019-09" db="EMBL/GenBank/DDBJ databases">
        <title>Bird 10,000 Genomes (B10K) Project - Family phase.</title>
        <authorList>
            <person name="Zhang G."/>
        </authorList>
    </citation>
    <scope>NUCLEOTIDE SEQUENCE [LARGE SCALE GENOMIC DNA]</scope>
    <source>
        <strain evidence="14">B10K-DU-001-42</strain>
        <tissue evidence="14">Muscle</tissue>
    </source>
</reference>
<dbReference type="CDD" id="cd05767">
    <property type="entry name" value="IgC1_MHC_II_alpha"/>
    <property type="match status" value="1"/>
</dbReference>
<feature type="transmembrane region" description="Helical" evidence="12">
    <location>
        <begin position="192"/>
        <end position="214"/>
    </location>
</feature>
<dbReference type="PANTHER" id="PTHR19944:SF86">
    <property type="entry name" value="HLA CLASS II HISTOCOMPATIBILITY ANTIGEN, DR ALPHA CHAIN"/>
    <property type="match status" value="1"/>
</dbReference>
<dbReference type="InterPro" id="IPR050160">
    <property type="entry name" value="MHC/Immunoglobulin"/>
</dbReference>
<dbReference type="InterPro" id="IPR013783">
    <property type="entry name" value="Ig-like_fold"/>
</dbReference>
<accession>A0A7L2IWK9</accession>
<comment type="similarity">
    <text evidence="2">Belongs to the MHC class II family.</text>
</comment>
<evidence type="ECO:0000259" key="13">
    <source>
        <dbReference type="PROSITE" id="PS50835"/>
    </source>
</evidence>
<dbReference type="GO" id="GO:0002250">
    <property type="term" value="P:adaptive immune response"/>
    <property type="evidence" value="ECO:0007669"/>
    <property type="project" value="UniProtKB-KW"/>
</dbReference>
<evidence type="ECO:0000313" key="14">
    <source>
        <dbReference type="EMBL" id="NXR14281.1"/>
    </source>
</evidence>
<evidence type="ECO:0000313" key="15">
    <source>
        <dbReference type="Proteomes" id="UP000536381"/>
    </source>
</evidence>
<dbReference type="SMART" id="SM00407">
    <property type="entry name" value="IGc1"/>
    <property type="match status" value="1"/>
</dbReference>
<name>A0A7L2IWK9_9PICI</name>
<sequence length="229" mass="26286">HRLIQMDFYQQATGLQQENGQYMHEFDEDEVFHVDLQTAEAIWRLPEFMKFTFFEAEAALQNIHVTANNLEVSKKYANYSQGTIEPPEVRVFSMEPMELGEPNTLICYVDKFWPSLISITWLRNGQQVTHGVLESVFYPQDDNSFRKFSYLTFVPTARDEYHCRVEHWGLADHTMTRWEPQMPLSISESMETLVCALGLAVGIVGIVVGTILIIKAVKTNSTPGFRGVL</sequence>
<protein>
    <submittedName>
        <fullName evidence="14">HA23 protein</fullName>
    </submittedName>
</protein>
<dbReference type="PROSITE" id="PS00290">
    <property type="entry name" value="IG_MHC"/>
    <property type="match status" value="1"/>
</dbReference>
<dbReference type="AlphaFoldDB" id="A0A7L2IWK9"/>
<gene>
    <name evidence="14" type="primary">H2ea</name>
    <name evidence="14" type="ORF">SEMFRA_R11150</name>
</gene>
<dbReference type="InterPro" id="IPR001003">
    <property type="entry name" value="MHC_II_a_N"/>
</dbReference>
<keyword evidence="3 12" id="KW-0812">Transmembrane</keyword>
<keyword evidence="10" id="KW-0325">Glycoprotein</keyword>
<dbReference type="Pfam" id="PF00993">
    <property type="entry name" value="MHC_II_alpha"/>
    <property type="match status" value="1"/>
</dbReference>
<dbReference type="PROSITE" id="PS50835">
    <property type="entry name" value="IG_LIKE"/>
    <property type="match status" value="1"/>
</dbReference>
<evidence type="ECO:0000256" key="4">
    <source>
        <dbReference type="ARBA" id="ARBA00022729"/>
    </source>
</evidence>
<keyword evidence="4" id="KW-0732">Signal</keyword>
<keyword evidence="11" id="KW-0491">MHC II</keyword>
<evidence type="ECO:0000256" key="1">
    <source>
        <dbReference type="ARBA" id="ARBA00004479"/>
    </source>
</evidence>